<proteinExistence type="inferred from homology"/>
<evidence type="ECO:0000256" key="1">
    <source>
        <dbReference type="RuleBase" id="RU362044"/>
    </source>
</evidence>
<gene>
    <name evidence="2" type="ORF">KUV50_12680</name>
</gene>
<dbReference type="EMBL" id="JAHVHU010000011">
    <property type="protein sequence ID" value="MBY5958999.1"/>
    <property type="molecule type" value="Genomic_DNA"/>
</dbReference>
<comment type="similarity">
    <text evidence="1">Belongs to the MlaE permease family.</text>
</comment>
<comment type="caution">
    <text evidence="2">The sequence shown here is derived from an EMBL/GenBank/DDBJ whole genome shotgun (WGS) entry which is preliminary data.</text>
</comment>
<feature type="transmembrane region" description="Helical" evidence="1">
    <location>
        <begin position="227"/>
        <end position="247"/>
    </location>
</feature>
<dbReference type="PANTHER" id="PTHR30188">
    <property type="entry name" value="ABC TRANSPORTER PERMEASE PROTEIN-RELATED"/>
    <property type="match status" value="1"/>
</dbReference>
<dbReference type="AlphaFoldDB" id="A0A953HPS5"/>
<dbReference type="RefSeq" id="WP_222580536.1">
    <property type="nucleotide sequence ID" value="NZ_JAHVHU010000011.1"/>
</dbReference>
<dbReference type="InterPro" id="IPR030802">
    <property type="entry name" value="Permease_MalE"/>
</dbReference>
<dbReference type="GO" id="GO:0005548">
    <property type="term" value="F:phospholipid transporter activity"/>
    <property type="evidence" value="ECO:0007669"/>
    <property type="project" value="TreeGrafter"/>
</dbReference>
<keyword evidence="3" id="KW-1185">Reference proteome</keyword>
<dbReference type="NCBIfam" id="TIGR00056">
    <property type="entry name" value="MlaE family lipid ABC transporter permease subunit"/>
    <property type="match status" value="1"/>
</dbReference>
<feature type="transmembrane region" description="Helical" evidence="1">
    <location>
        <begin position="192"/>
        <end position="215"/>
    </location>
</feature>
<dbReference type="Proteomes" id="UP000753961">
    <property type="component" value="Unassembled WGS sequence"/>
</dbReference>
<evidence type="ECO:0000313" key="3">
    <source>
        <dbReference type="Proteomes" id="UP000753961"/>
    </source>
</evidence>
<feature type="transmembrane region" description="Helical" evidence="1">
    <location>
        <begin position="81"/>
        <end position="103"/>
    </location>
</feature>
<protein>
    <submittedName>
        <fullName evidence="2">ABC transporter permease</fullName>
    </submittedName>
</protein>
<organism evidence="2 3">
    <name type="scientific">Membranihabitans marinus</name>
    <dbReference type="NCBI Taxonomy" id="1227546"/>
    <lineage>
        <taxon>Bacteria</taxon>
        <taxon>Pseudomonadati</taxon>
        <taxon>Bacteroidota</taxon>
        <taxon>Saprospiria</taxon>
        <taxon>Saprospirales</taxon>
        <taxon>Saprospiraceae</taxon>
        <taxon>Membranihabitans</taxon>
    </lineage>
</organism>
<accession>A0A953HPS5</accession>
<feature type="transmembrane region" description="Helical" evidence="1">
    <location>
        <begin position="50"/>
        <end position="69"/>
    </location>
</feature>
<dbReference type="GO" id="GO:0043190">
    <property type="term" value="C:ATP-binding cassette (ABC) transporter complex"/>
    <property type="evidence" value="ECO:0007669"/>
    <property type="project" value="InterPro"/>
</dbReference>
<evidence type="ECO:0000313" key="2">
    <source>
        <dbReference type="EMBL" id="MBY5958999.1"/>
    </source>
</evidence>
<name>A0A953HPS5_9BACT</name>
<keyword evidence="1" id="KW-0812">Transmembrane</keyword>
<dbReference type="Pfam" id="PF02405">
    <property type="entry name" value="MlaE"/>
    <property type="match status" value="1"/>
</dbReference>
<keyword evidence="1" id="KW-1133">Transmembrane helix</keyword>
<reference evidence="2" key="1">
    <citation type="submission" date="2021-06" db="EMBL/GenBank/DDBJ databases">
        <title>44 bacteria genomes isolated from Dapeng, Shenzhen.</title>
        <authorList>
            <person name="Zheng W."/>
            <person name="Yu S."/>
            <person name="Huang Y."/>
        </authorList>
    </citation>
    <scope>NUCLEOTIDE SEQUENCE</scope>
    <source>
        <strain evidence="2">DP5N28-2</strain>
    </source>
</reference>
<keyword evidence="1" id="KW-0472">Membrane</keyword>
<feature type="transmembrane region" description="Helical" evidence="1">
    <location>
        <begin position="136"/>
        <end position="155"/>
    </location>
</feature>
<sequence length="256" mass="27927">MAQANSIKAFLGQTGQIFRFAGRFFNQVFKPRYEVAEFFRQCYIIGYRSMPLIGLTGFIMGLVITMQLRPSMVSYGVESQLPAIIGIAMVREIAPVITALIFAGKIGSSIGAELGSMKVSEQIDAMKVSGTNPFKYLVVTRVLATTLMLPILTILSDAISLYGSYIGVNISGNISFNLFWTQIFNNLAYYDVIPAFIKTFFFGFAVGIIGCFKGYTTQKGTAGVGRSANSAVVISSIMIFILDLLAVQITELLGFN</sequence>
<dbReference type="InterPro" id="IPR003453">
    <property type="entry name" value="ABC_MlaE_roteobac"/>
</dbReference>